<dbReference type="Gramene" id="KGN47769">
    <property type="protein sequence ID" value="KGN47769"/>
    <property type="gene ID" value="Csa_6G401395"/>
</dbReference>
<feature type="region of interest" description="Disordered" evidence="1">
    <location>
        <begin position="69"/>
        <end position="108"/>
    </location>
</feature>
<dbReference type="Proteomes" id="UP000029981">
    <property type="component" value="Chromosome 6"/>
</dbReference>
<feature type="compositionally biased region" description="Low complexity" evidence="1">
    <location>
        <begin position="94"/>
        <end position="108"/>
    </location>
</feature>
<organism evidence="2 3">
    <name type="scientific">Cucumis sativus</name>
    <name type="common">Cucumber</name>
    <dbReference type="NCBI Taxonomy" id="3659"/>
    <lineage>
        <taxon>Eukaryota</taxon>
        <taxon>Viridiplantae</taxon>
        <taxon>Streptophyta</taxon>
        <taxon>Embryophyta</taxon>
        <taxon>Tracheophyta</taxon>
        <taxon>Spermatophyta</taxon>
        <taxon>Magnoliopsida</taxon>
        <taxon>eudicotyledons</taxon>
        <taxon>Gunneridae</taxon>
        <taxon>Pentapetalae</taxon>
        <taxon>rosids</taxon>
        <taxon>fabids</taxon>
        <taxon>Cucurbitales</taxon>
        <taxon>Cucurbitaceae</taxon>
        <taxon>Benincaseae</taxon>
        <taxon>Cucumis</taxon>
    </lineage>
</organism>
<keyword evidence="3" id="KW-1185">Reference proteome</keyword>
<evidence type="ECO:0000256" key="1">
    <source>
        <dbReference type="SAM" id="MobiDB-lite"/>
    </source>
</evidence>
<reference evidence="2 3" key="3">
    <citation type="journal article" date="2010" name="BMC Genomics">
        <title>Transcriptome sequencing and comparative analysis of cucumber flowers with different sex types.</title>
        <authorList>
            <person name="Guo S."/>
            <person name="Zheng Y."/>
            <person name="Joung J.G."/>
            <person name="Liu S."/>
            <person name="Zhang Z."/>
            <person name="Crasta O.R."/>
            <person name="Sobral B.W."/>
            <person name="Xu Y."/>
            <person name="Huang S."/>
            <person name="Fei Z."/>
        </authorList>
    </citation>
    <scope>NUCLEOTIDE SEQUENCE [LARGE SCALE GENOMIC DNA]</scope>
    <source>
        <strain evidence="3">cv. 9930</strain>
    </source>
</reference>
<evidence type="ECO:0000313" key="2">
    <source>
        <dbReference type="EMBL" id="KGN47769.1"/>
    </source>
</evidence>
<name>A0A0A0KFY7_CUCSA</name>
<reference evidence="2 3" key="4">
    <citation type="journal article" date="2011" name="BMC Genomics">
        <title>RNA-Seq improves annotation of protein-coding genes in the cucumber genome.</title>
        <authorList>
            <person name="Li Z."/>
            <person name="Zhang Z."/>
            <person name="Yan P."/>
            <person name="Huang S."/>
            <person name="Fei Z."/>
            <person name="Lin K."/>
        </authorList>
    </citation>
    <scope>NUCLEOTIDE SEQUENCE [LARGE SCALE GENOMIC DNA]</scope>
    <source>
        <strain evidence="3">cv. 9930</strain>
    </source>
</reference>
<evidence type="ECO:0000313" key="3">
    <source>
        <dbReference type="Proteomes" id="UP000029981"/>
    </source>
</evidence>
<dbReference type="EMBL" id="CM002927">
    <property type="protein sequence ID" value="KGN47769.1"/>
    <property type="molecule type" value="Genomic_DNA"/>
</dbReference>
<reference evidence="2 3" key="2">
    <citation type="journal article" date="2009" name="PLoS ONE">
        <title>An integrated genetic and cytogenetic map of the cucumber genome.</title>
        <authorList>
            <person name="Ren Y."/>
            <person name="Zhang Z."/>
            <person name="Liu J."/>
            <person name="Staub J.E."/>
            <person name="Han Y."/>
            <person name="Cheng Z."/>
            <person name="Li X."/>
            <person name="Lu J."/>
            <person name="Miao H."/>
            <person name="Kang H."/>
            <person name="Xie B."/>
            <person name="Gu X."/>
            <person name="Wang X."/>
            <person name="Du Y."/>
            <person name="Jin W."/>
            <person name="Huang S."/>
        </authorList>
    </citation>
    <scope>NUCLEOTIDE SEQUENCE [LARGE SCALE GENOMIC DNA]</scope>
    <source>
        <strain evidence="3">cv. 9930</strain>
    </source>
</reference>
<gene>
    <name evidence="2" type="ORF">Csa_6G401395</name>
</gene>
<dbReference type="AlphaFoldDB" id="A0A0A0KFY7"/>
<feature type="compositionally biased region" description="Polar residues" evidence="1">
    <location>
        <begin position="71"/>
        <end position="93"/>
    </location>
</feature>
<sequence>MPPLATIFNNSTALVFPFSLPFTATSAISLKIPDPKSFTSSAALSPPHLAKFNNADTAFSFVLKLEPVPESNKSTKTPNPETLRNANSLSSHPATCATTADASSTIPA</sequence>
<accession>A0A0A0KFY7</accession>
<proteinExistence type="predicted"/>
<reference evidence="2 3" key="1">
    <citation type="journal article" date="2009" name="Nat. Genet.">
        <title>The genome of the cucumber, Cucumis sativus L.</title>
        <authorList>
            <person name="Huang S."/>
            <person name="Li R."/>
            <person name="Zhang Z."/>
            <person name="Li L."/>
            <person name="Gu X."/>
            <person name="Fan W."/>
            <person name="Lucas W.J."/>
            <person name="Wang X."/>
            <person name="Xie B."/>
            <person name="Ni P."/>
            <person name="Ren Y."/>
            <person name="Zhu H."/>
            <person name="Li J."/>
            <person name="Lin K."/>
            <person name="Jin W."/>
            <person name="Fei Z."/>
            <person name="Li G."/>
            <person name="Staub J."/>
            <person name="Kilian A."/>
            <person name="van der Vossen E.A."/>
            <person name="Wu Y."/>
            <person name="Guo J."/>
            <person name="He J."/>
            <person name="Jia Z."/>
            <person name="Ren Y."/>
            <person name="Tian G."/>
            <person name="Lu Y."/>
            <person name="Ruan J."/>
            <person name="Qian W."/>
            <person name="Wang M."/>
            <person name="Huang Q."/>
            <person name="Li B."/>
            <person name="Xuan Z."/>
            <person name="Cao J."/>
            <person name="Asan"/>
            <person name="Wu Z."/>
            <person name="Zhang J."/>
            <person name="Cai Q."/>
            <person name="Bai Y."/>
            <person name="Zhao B."/>
            <person name="Han Y."/>
            <person name="Li Y."/>
            <person name="Li X."/>
            <person name="Wang S."/>
            <person name="Shi Q."/>
            <person name="Liu S."/>
            <person name="Cho W.K."/>
            <person name="Kim J.Y."/>
            <person name="Xu Y."/>
            <person name="Heller-Uszynska K."/>
            <person name="Miao H."/>
            <person name="Cheng Z."/>
            <person name="Zhang S."/>
            <person name="Wu J."/>
            <person name="Yang Y."/>
            <person name="Kang H."/>
            <person name="Li M."/>
            <person name="Liang H."/>
            <person name="Ren X."/>
            <person name="Shi Z."/>
            <person name="Wen M."/>
            <person name="Jian M."/>
            <person name="Yang H."/>
            <person name="Zhang G."/>
            <person name="Yang Z."/>
            <person name="Chen R."/>
            <person name="Liu S."/>
            <person name="Li J."/>
            <person name="Ma L."/>
            <person name="Liu H."/>
            <person name="Zhou Y."/>
            <person name="Zhao J."/>
            <person name="Fang X."/>
            <person name="Li G."/>
            <person name="Fang L."/>
            <person name="Li Y."/>
            <person name="Liu D."/>
            <person name="Zheng H."/>
            <person name="Zhang Y."/>
            <person name="Qin N."/>
            <person name="Li Z."/>
            <person name="Yang G."/>
            <person name="Yang S."/>
            <person name="Bolund L."/>
            <person name="Kristiansen K."/>
            <person name="Zheng H."/>
            <person name="Li S."/>
            <person name="Zhang X."/>
            <person name="Yang H."/>
            <person name="Wang J."/>
            <person name="Sun R."/>
            <person name="Zhang B."/>
            <person name="Jiang S."/>
            <person name="Wang J."/>
            <person name="Du Y."/>
            <person name="Li S."/>
        </authorList>
    </citation>
    <scope>NUCLEOTIDE SEQUENCE [LARGE SCALE GENOMIC DNA]</scope>
    <source>
        <strain evidence="3">cv. 9930</strain>
    </source>
</reference>
<protein>
    <submittedName>
        <fullName evidence="2">Uncharacterized protein</fullName>
    </submittedName>
</protein>